<gene>
    <name evidence="2" type="ORF">KL867_17715</name>
</gene>
<proteinExistence type="predicted"/>
<organism evidence="2 3">
    <name type="scientific">Falsiruegeria litorea</name>
    <dbReference type="NCBI Taxonomy" id="1280831"/>
    <lineage>
        <taxon>Bacteria</taxon>
        <taxon>Pseudomonadati</taxon>
        <taxon>Pseudomonadota</taxon>
        <taxon>Alphaproteobacteria</taxon>
        <taxon>Rhodobacterales</taxon>
        <taxon>Roseobacteraceae</taxon>
        <taxon>Falsiruegeria</taxon>
    </lineage>
</organism>
<dbReference type="RefSeq" id="WP_215194123.1">
    <property type="nucleotide sequence ID" value="NZ_JAHHDY010000018.1"/>
</dbReference>
<name>A0ABS5WUT9_9RHOB</name>
<protein>
    <submittedName>
        <fullName evidence="2">Uncharacterized protein</fullName>
    </submittedName>
</protein>
<feature type="region of interest" description="Disordered" evidence="1">
    <location>
        <begin position="80"/>
        <end position="133"/>
    </location>
</feature>
<feature type="compositionally biased region" description="Basic and acidic residues" evidence="1">
    <location>
        <begin position="96"/>
        <end position="124"/>
    </location>
</feature>
<dbReference type="EMBL" id="JAHHDY010000018">
    <property type="protein sequence ID" value="MBT3142910.1"/>
    <property type="molecule type" value="Genomic_DNA"/>
</dbReference>
<evidence type="ECO:0000313" key="3">
    <source>
        <dbReference type="Proteomes" id="UP000763802"/>
    </source>
</evidence>
<dbReference type="Proteomes" id="UP000763802">
    <property type="component" value="Unassembled WGS sequence"/>
</dbReference>
<keyword evidence="3" id="KW-1185">Reference proteome</keyword>
<reference evidence="2 3" key="1">
    <citation type="submission" date="2021-05" db="EMBL/GenBank/DDBJ databases">
        <title>Draft genomes of marine bacteria isolated from model chitin particles.</title>
        <authorList>
            <person name="Datta M.S."/>
            <person name="Schwartzman J.A."/>
            <person name="Cordero O."/>
        </authorList>
    </citation>
    <scope>NUCLEOTIDE SEQUENCE [LARGE SCALE GENOMIC DNA]</scope>
    <source>
        <strain evidence="2 3">4E07</strain>
    </source>
</reference>
<accession>A0ABS5WUT9</accession>
<sequence length="133" mass="14121">MARKLVKFLAGYSRYNKGETAAFDAGHARKLCAGPSPAAIMVGDATEPAKRAVAQVQVDVAGEVHSEIADAERRMKSAFSELDERQGELTQQAADNDQRAADLDAREAALKKAEAAAPKAKEDGEPPVQGSKK</sequence>
<comment type="caution">
    <text evidence="2">The sequence shown here is derived from an EMBL/GenBank/DDBJ whole genome shotgun (WGS) entry which is preliminary data.</text>
</comment>
<evidence type="ECO:0000256" key="1">
    <source>
        <dbReference type="SAM" id="MobiDB-lite"/>
    </source>
</evidence>
<evidence type="ECO:0000313" key="2">
    <source>
        <dbReference type="EMBL" id="MBT3142910.1"/>
    </source>
</evidence>